<dbReference type="PANTHER" id="PTHR43289">
    <property type="entry name" value="MITOGEN-ACTIVATED PROTEIN KINASE KINASE KINASE 20-RELATED"/>
    <property type="match status" value="1"/>
</dbReference>
<dbReference type="InterPro" id="IPR011047">
    <property type="entry name" value="Quinoprotein_ADH-like_sf"/>
</dbReference>
<evidence type="ECO:0000313" key="7">
    <source>
        <dbReference type="Proteomes" id="UP000198953"/>
    </source>
</evidence>
<dbReference type="Gene3D" id="2.130.10.10">
    <property type="entry name" value="YVTN repeat-like/Quinoprotein amine dehydrogenase"/>
    <property type="match status" value="4"/>
</dbReference>
<dbReference type="Pfam" id="PF20703">
    <property type="entry name" value="nSTAND1"/>
    <property type="match status" value="1"/>
</dbReference>
<dbReference type="STRING" id="46177.SAMN05660976_03229"/>
<dbReference type="EMBL" id="FOBF01000006">
    <property type="protein sequence ID" value="SEL72633.1"/>
    <property type="molecule type" value="Genomic_DNA"/>
</dbReference>
<evidence type="ECO:0000256" key="3">
    <source>
        <dbReference type="ARBA" id="ARBA00022777"/>
    </source>
</evidence>
<dbReference type="PROSITE" id="PS00108">
    <property type="entry name" value="PROTEIN_KINASE_ST"/>
    <property type="match status" value="1"/>
</dbReference>
<dbReference type="Proteomes" id="UP000198953">
    <property type="component" value="Unassembled WGS sequence"/>
</dbReference>
<dbReference type="InterPro" id="IPR015943">
    <property type="entry name" value="WD40/YVTN_repeat-like_dom_sf"/>
</dbReference>
<name>A0A1H7SJC6_9ACTN</name>
<dbReference type="InterPro" id="IPR008271">
    <property type="entry name" value="Ser/Thr_kinase_AS"/>
</dbReference>
<gene>
    <name evidence="6" type="ORF">SAMN05660976_03229</name>
</gene>
<reference evidence="6 7" key="1">
    <citation type="submission" date="2016-10" db="EMBL/GenBank/DDBJ databases">
        <authorList>
            <person name="de Groot N.N."/>
        </authorList>
    </citation>
    <scope>NUCLEOTIDE SEQUENCE [LARGE SCALE GENOMIC DNA]</scope>
    <source>
        <strain evidence="6 7">DSM 43357</strain>
    </source>
</reference>
<dbReference type="PANTHER" id="PTHR43289:SF34">
    <property type="entry name" value="SERINE_THREONINE-PROTEIN KINASE YBDM-RELATED"/>
    <property type="match status" value="1"/>
</dbReference>
<accession>A0A1H7SJC6</accession>
<dbReference type="OrthoDB" id="582179at2"/>
<keyword evidence="1" id="KW-0808">Transferase</keyword>
<dbReference type="Pfam" id="PF00069">
    <property type="entry name" value="Pkinase"/>
    <property type="match status" value="1"/>
</dbReference>
<dbReference type="GO" id="GO:0004674">
    <property type="term" value="F:protein serine/threonine kinase activity"/>
    <property type="evidence" value="ECO:0007669"/>
    <property type="project" value="UniProtKB-KW"/>
</dbReference>
<dbReference type="SMART" id="SM00220">
    <property type="entry name" value="S_TKc"/>
    <property type="match status" value="1"/>
</dbReference>
<keyword evidence="4" id="KW-0067">ATP-binding</keyword>
<dbReference type="Gene3D" id="3.30.200.20">
    <property type="entry name" value="Phosphorylase Kinase, domain 1"/>
    <property type="match status" value="1"/>
</dbReference>
<proteinExistence type="predicted"/>
<keyword evidence="2" id="KW-0547">Nucleotide-binding</keyword>
<dbReference type="AlphaFoldDB" id="A0A1H7SJC6"/>
<dbReference type="GO" id="GO:0005524">
    <property type="term" value="F:ATP binding"/>
    <property type="evidence" value="ECO:0007669"/>
    <property type="project" value="UniProtKB-KW"/>
</dbReference>
<dbReference type="InterPro" id="IPR011009">
    <property type="entry name" value="Kinase-like_dom_sf"/>
</dbReference>
<evidence type="ECO:0000256" key="4">
    <source>
        <dbReference type="ARBA" id="ARBA00022840"/>
    </source>
</evidence>
<dbReference type="SUPFAM" id="SSF50998">
    <property type="entry name" value="Quinoprotein alcohol dehydrogenase-like"/>
    <property type="match status" value="1"/>
</dbReference>
<organism evidence="6 7">
    <name type="scientific">Nonomuraea pusilla</name>
    <dbReference type="NCBI Taxonomy" id="46177"/>
    <lineage>
        <taxon>Bacteria</taxon>
        <taxon>Bacillati</taxon>
        <taxon>Actinomycetota</taxon>
        <taxon>Actinomycetes</taxon>
        <taxon>Streptosporangiales</taxon>
        <taxon>Streptosporangiaceae</taxon>
        <taxon>Nonomuraea</taxon>
    </lineage>
</organism>
<feature type="domain" description="Protein kinase" evidence="5">
    <location>
        <begin position="15"/>
        <end position="257"/>
    </location>
</feature>
<dbReference type="SUPFAM" id="SSF56112">
    <property type="entry name" value="Protein kinase-like (PK-like)"/>
    <property type="match status" value="1"/>
</dbReference>
<sequence length="1192" mass="125161">METLAAGDPQRIGGYWLAGRLGAGGQGVVYEAYDAGGARVALKVLHGGDRHRMEREAEAARRVASFCTARVLAVELDGPRPFIASEYVPGPSLRRAVTQGRRFAGDDLVRLATAVATALTAIHEAGVVHRDLKPDNVLLGPDGPRVIDFGIARTADMSLTRTGEVSGTPTYMAPEVLTGVRAGPPADVFAWGAVVVFAATGRDPFHADNLGGVMHRVLSSQPDLTGLPEPLAALVGAALSKDPEARPAARDLLLALLAGGMAGGVAGGVSGRVAGTGALGAADTGRLLAAGSASGGGVRGLHGGAHGGDPALGAIAEDAYAALAPEERELAAEVFLRLVTVTDDGQEAARRAPLEDLYAGRAEEERLAVERILAAFAYVVAHGGGEVSLSRPALLRAWPRLRAWVEAERAGLAVLAQISGAARQWDEHGRKDGDLFQGSRLETALNWAATGRRHVTLTPRERDFLQAGTALTRRRARRRALTTTALAGLLVVALAAGGLAAWQGAQAAAQREQTARQRDVLAARQVAAEADGMRTTDPVLAMLLSVAAWRVSPQPEARSALVASSQQDESAVFRDPPAKGVARRTLSRDGRTLVSVSEDGVNLYDVRTGRRTGGWPLGMKGEILQDPSLSRSGRLLAQTTTEELAVWDVATGRRLLDRPLPPASNGGLRAVFGEHESTVAVSFADDLYRVFDVATGEVFSRRVPIGADLLVDPTGRRLLLPGDGGFREVTLPGWTSGHRYARCRTRRNAVAFTADGRTLACAGGGGGAGGSVVLLDAAGGRVRDSRDWDCDICGYAVRLRFSADGRRLAAFNGRDIRVWTVADHREVLAYRAPGALSEVRFDAGGATLRYLMDDTAVSLDLAPRVHAVRLGGHAVLAPGGGSAAVGGFEDRWLRLWDLRRRAEVGRVRVDPEALGATGFDATGRRLVVAEPDVIRLVDAATGRTAWTVPTPHGKVHPPYRVAFSPDGRTVAVTLNPSGQTLDFRVLLLDAATGRVLHDSPSTLDGGPFTPDGTRLASIYGRFEDVATGRPVGSGFSPSPDGVSGVAVSRNGLMAVSTEGSGRITLWDVDGPTALPPALPSAGSAVGVAGFSPDGSVLAGVTGTGVQLWDVTARHRLGGPFVARSVEGIDSLEFSADGSMLYASVDEAVLEIPVGPERVAAAVCRRAGRDLTRAEWDRHLEDVPYRRVCPAYS</sequence>
<evidence type="ECO:0000256" key="2">
    <source>
        <dbReference type="ARBA" id="ARBA00022741"/>
    </source>
</evidence>
<dbReference type="SUPFAM" id="SSF82171">
    <property type="entry name" value="DPP6 N-terminal domain-like"/>
    <property type="match status" value="1"/>
</dbReference>
<keyword evidence="3 6" id="KW-0418">Kinase</keyword>
<protein>
    <submittedName>
        <fullName evidence="6">Serine/threonine protein kinase</fullName>
    </submittedName>
</protein>
<dbReference type="Gene3D" id="1.10.510.10">
    <property type="entry name" value="Transferase(Phosphotransferase) domain 1"/>
    <property type="match status" value="1"/>
</dbReference>
<dbReference type="InterPro" id="IPR049052">
    <property type="entry name" value="nSTAND1"/>
</dbReference>
<keyword evidence="7" id="KW-1185">Reference proteome</keyword>
<dbReference type="PROSITE" id="PS50011">
    <property type="entry name" value="PROTEIN_KINASE_DOM"/>
    <property type="match status" value="1"/>
</dbReference>
<evidence type="ECO:0000256" key="1">
    <source>
        <dbReference type="ARBA" id="ARBA00022679"/>
    </source>
</evidence>
<dbReference type="InterPro" id="IPR000719">
    <property type="entry name" value="Prot_kinase_dom"/>
</dbReference>
<keyword evidence="6" id="KW-0723">Serine/threonine-protein kinase</keyword>
<dbReference type="CDD" id="cd14014">
    <property type="entry name" value="STKc_PknB_like"/>
    <property type="match status" value="1"/>
</dbReference>
<evidence type="ECO:0000259" key="5">
    <source>
        <dbReference type="PROSITE" id="PS50011"/>
    </source>
</evidence>
<evidence type="ECO:0000313" key="6">
    <source>
        <dbReference type="EMBL" id="SEL72633.1"/>
    </source>
</evidence>